<sequence length="346" mass="34063">MRASLLFAAVAAAAFILAAPVAGAAVPASLNTPVCRWSNDTGGCDMGPGYLVAEYGATVGNNFTQVLMRGYAAELLCNQANASTACGANAAGCSWNDAETPACTANWEALNEPMAKSQLCPGSLAAASLLCSWHGSSEADCIPVDGVNCTWAQEACTAGDILAMTEEQLMDYSTKFSAFDVAVWGNCTNFLAYKAFVTACSGDGGQDVTEADCAAKGDACKWLGGHCQQTAVALLTGALGAAEAAPAVTAAKACVAAASQQTCAAAGGAPAEVDGALLAAVAAGDFAAAAATLADDSPAANSTTTTGGNSSLIITNVTAQRGGAGAVRAGAALFGAALLLTAAMLA</sequence>
<organism evidence="4 5">
    <name type="scientific">Raphidocelis subcapitata</name>
    <dbReference type="NCBI Taxonomy" id="307507"/>
    <lineage>
        <taxon>Eukaryota</taxon>
        <taxon>Viridiplantae</taxon>
        <taxon>Chlorophyta</taxon>
        <taxon>core chlorophytes</taxon>
        <taxon>Chlorophyceae</taxon>
        <taxon>CS clade</taxon>
        <taxon>Sphaeropleales</taxon>
        <taxon>Selenastraceae</taxon>
        <taxon>Raphidocelis</taxon>
    </lineage>
</organism>
<dbReference type="InParanoid" id="A0A2V0P4B8"/>
<dbReference type="EMBL" id="BDRX01000051">
    <property type="protein sequence ID" value="GBF94419.1"/>
    <property type="molecule type" value="Genomic_DNA"/>
</dbReference>
<proteinExistence type="predicted"/>
<dbReference type="Pfam" id="PF10659">
    <property type="entry name" value="Trypan_glycop_C"/>
    <property type="match status" value="2"/>
</dbReference>
<accession>A0A2V0P4B8</accession>
<dbReference type="AlphaFoldDB" id="A0A2V0P4B8"/>
<comment type="caution">
    <text evidence="4">The sequence shown here is derived from an EMBL/GenBank/DDBJ whole genome shotgun (WGS) entry which is preliminary data.</text>
</comment>
<protein>
    <recommendedName>
        <fullName evidence="3">Trypanosome variant surface glycoprotein C-terminal domain-containing protein</fullName>
    </recommendedName>
</protein>
<name>A0A2V0P4B8_9CHLO</name>
<dbReference type="Proteomes" id="UP000247498">
    <property type="component" value="Unassembled WGS sequence"/>
</dbReference>
<gene>
    <name evidence="4" type="ORF">Rsub_07233</name>
</gene>
<keyword evidence="5" id="KW-1185">Reference proteome</keyword>
<feature type="chain" id="PRO_5015960707" description="Trypanosome variant surface glycoprotein C-terminal domain-containing protein" evidence="2">
    <location>
        <begin position="25"/>
        <end position="346"/>
    </location>
</feature>
<keyword evidence="2" id="KW-0732">Signal</keyword>
<evidence type="ECO:0000259" key="3">
    <source>
        <dbReference type="Pfam" id="PF10659"/>
    </source>
</evidence>
<comment type="function">
    <text evidence="1">VSG forms a coat on the surface of the parasite. The trypanosome evades the immune response of the host by expressing a series of antigenically distinct VSGs from an estimated 1000 VSG genes.</text>
</comment>
<reference evidence="4 5" key="1">
    <citation type="journal article" date="2018" name="Sci. Rep.">
        <title>Raphidocelis subcapitata (=Pseudokirchneriella subcapitata) provides an insight into genome evolution and environmental adaptations in the Sphaeropleales.</title>
        <authorList>
            <person name="Suzuki S."/>
            <person name="Yamaguchi H."/>
            <person name="Nakajima N."/>
            <person name="Kawachi M."/>
        </authorList>
    </citation>
    <scope>NUCLEOTIDE SEQUENCE [LARGE SCALE GENOMIC DNA]</scope>
    <source>
        <strain evidence="4 5">NIES-35</strain>
    </source>
</reference>
<evidence type="ECO:0000313" key="4">
    <source>
        <dbReference type="EMBL" id="GBF94419.1"/>
    </source>
</evidence>
<feature type="domain" description="Trypanosome variant surface glycoprotein C-terminal" evidence="3">
    <location>
        <begin position="208"/>
        <end position="232"/>
    </location>
</feature>
<feature type="domain" description="Trypanosome variant surface glycoprotein C-terminal" evidence="3">
    <location>
        <begin position="77"/>
        <end position="177"/>
    </location>
</feature>
<feature type="signal peptide" evidence="2">
    <location>
        <begin position="1"/>
        <end position="24"/>
    </location>
</feature>
<evidence type="ECO:0000256" key="2">
    <source>
        <dbReference type="SAM" id="SignalP"/>
    </source>
</evidence>
<evidence type="ECO:0000313" key="5">
    <source>
        <dbReference type="Proteomes" id="UP000247498"/>
    </source>
</evidence>
<dbReference type="InterPro" id="IPR019609">
    <property type="entry name" value="Variant_surf_glycoprt_trypan_C"/>
</dbReference>
<evidence type="ECO:0000256" key="1">
    <source>
        <dbReference type="ARBA" id="ARBA00002523"/>
    </source>
</evidence>